<dbReference type="AlphaFoldDB" id="A0A0D9XY80"/>
<organism evidence="2 3">
    <name type="scientific">Leersia perrieri</name>
    <dbReference type="NCBI Taxonomy" id="77586"/>
    <lineage>
        <taxon>Eukaryota</taxon>
        <taxon>Viridiplantae</taxon>
        <taxon>Streptophyta</taxon>
        <taxon>Embryophyta</taxon>
        <taxon>Tracheophyta</taxon>
        <taxon>Spermatophyta</taxon>
        <taxon>Magnoliopsida</taxon>
        <taxon>Liliopsida</taxon>
        <taxon>Poales</taxon>
        <taxon>Poaceae</taxon>
        <taxon>BOP clade</taxon>
        <taxon>Oryzoideae</taxon>
        <taxon>Oryzeae</taxon>
        <taxon>Oryzinae</taxon>
        <taxon>Leersia</taxon>
    </lineage>
</organism>
<evidence type="ECO:0000256" key="1">
    <source>
        <dbReference type="SAM" id="SignalP"/>
    </source>
</evidence>
<dbReference type="EnsemblPlants" id="LPERR12G06620.1">
    <property type="protein sequence ID" value="LPERR12G06620.1"/>
    <property type="gene ID" value="LPERR12G06620"/>
</dbReference>
<proteinExistence type="predicted"/>
<evidence type="ECO:0000313" key="3">
    <source>
        <dbReference type="Proteomes" id="UP000032180"/>
    </source>
</evidence>
<name>A0A0D9XY80_9ORYZ</name>
<protein>
    <recommendedName>
        <fullName evidence="4">Prolamin-like domain-containing protein</fullName>
    </recommendedName>
</protein>
<evidence type="ECO:0008006" key="4">
    <source>
        <dbReference type="Google" id="ProtNLM"/>
    </source>
</evidence>
<keyword evidence="3" id="KW-1185">Reference proteome</keyword>
<dbReference type="Proteomes" id="UP000032180">
    <property type="component" value="Chromosome 12"/>
</dbReference>
<evidence type="ECO:0000313" key="2">
    <source>
        <dbReference type="EnsemblPlants" id="LPERR12G06620.1"/>
    </source>
</evidence>
<reference evidence="2 3" key="1">
    <citation type="submission" date="2012-08" db="EMBL/GenBank/DDBJ databases">
        <title>Oryza genome evolution.</title>
        <authorList>
            <person name="Wing R.A."/>
        </authorList>
    </citation>
    <scope>NUCLEOTIDE SEQUENCE</scope>
</reference>
<keyword evidence="1" id="KW-0732">Signal</keyword>
<feature type="chain" id="PRO_5002350965" description="Prolamin-like domain-containing protein" evidence="1">
    <location>
        <begin position="22"/>
        <end position="129"/>
    </location>
</feature>
<sequence length="129" mass="14661">MVFAKVAGGVLLLLLLACSEAIPFPPATFANDVRPNDKKVPPLVPPPPPSTEECTHAQKVEILRECRDYITNVPPIIFIGNHSLCCNAVRNVPNRDMFCIYDLLTCSERSMYNERRFKYGLRNVCRPRW</sequence>
<feature type="signal peptide" evidence="1">
    <location>
        <begin position="1"/>
        <end position="21"/>
    </location>
</feature>
<dbReference type="Gramene" id="LPERR12G06620.1">
    <property type="protein sequence ID" value="LPERR12G06620.1"/>
    <property type="gene ID" value="LPERR12G06620"/>
</dbReference>
<accession>A0A0D9XY80</accession>
<dbReference type="PROSITE" id="PS51257">
    <property type="entry name" value="PROKAR_LIPOPROTEIN"/>
    <property type="match status" value="1"/>
</dbReference>
<dbReference type="HOGENOM" id="CLU_129514_0_0_1"/>
<reference evidence="2" key="3">
    <citation type="submission" date="2015-04" db="UniProtKB">
        <authorList>
            <consortium name="EnsemblPlants"/>
        </authorList>
    </citation>
    <scope>IDENTIFICATION</scope>
</reference>
<reference evidence="3" key="2">
    <citation type="submission" date="2013-12" db="EMBL/GenBank/DDBJ databases">
        <authorList>
            <person name="Yu Y."/>
            <person name="Lee S."/>
            <person name="de Baynast K."/>
            <person name="Wissotski M."/>
            <person name="Liu L."/>
            <person name="Talag J."/>
            <person name="Goicoechea J."/>
            <person name="Angelova A."/>
            <person name="Jetty R."/>
            <person name="Kudrna D."/>
            <person name="Golser W."/>
            <person name="Rivera L."/>
            <person name="Zhang J."/>
            <person name="Wing R."/>
        </authorList>
    </citation>
    <scope>NUCLEOTIDE SEQUENCE</scope>
</reference>